<accession>A0A9E7PKY0</accession>
<dbReference type="PANTHER" id="PTHR45947">
    <property type="entry name" value="SULFOQUINOVOSYL TRANSFERASE SQD2"/>
    <property type="match status" value="1"/>
</dbReference>
<dbReference type="AlphaFoldDB" id="A0A9E7PKY0"/>
<keyword evidence="3" id="KW-0808">Transferase</keyword>
<sequence>MTIKILIISSNYPRVHNETMGWFLHEIPKRLDKDQYTIYSLTPHCHKCRRIDFFDGVEIHRFRYFIPSLQRLAYGSGIAGNFHTDHLAKIQVPLFLISEVLSALKLCKDKKIQIIHTHWLLPQGLAGAICKKLIGVKHVANIHGSDINTISKSKFLIKVAGFIVKYSDIVIANSSYTKEKLLSICPQAESKCKIIPMGVDLTKFDPNIENIQNDKKNILIHRENIQQYSEYNDLSYLPKGSKPVILSIGRLIGLKGTEYLIQSIIYLTKAFPEIIIIIAGIGPEKERLEQLVQKLKLSEKVVFKGFISHELAIEYYKFSDVFVLPSVNLNGQTEGLGVVLLEAMACKTPVIGSNVGGIPDIIKDGRNGFLVPEKDPEAIAGKIKIILDNNELREKFITNGYTTVKENFSWDIILKKNEEIYRKLVES</sequence>
<dbReference type="SUPFAM" id="SSF53756">
    <property type="entry name" value="UDP-Glycosyltransferase/glycogen phosphorylase"/>
    <property type="match status" value="1"/>
</dbReference>
<dbReference type="Pfam" id="PF13439">
    <property type="entry name" value="Glyco_transf_4"/>
    <property type="match status" value="1"/>
</dbReference>
<dbReference type="InterPro" id="IPR028098">
    <property type="entry name" value="Glyco_trans_4-like_N"/>
</dbReference>
<evidence type="ECO:0000313" key="3">
    <source>
        <dbReference type="EMBL" id="UUX91810.1"/>
    </source>
</evidence>
<dbReference type="InterPro" id="IPR050194">
    <property type="entry name" value="Glycosyltransferase_grp1"/>
</dbReference>
<dbReference type="GO" id="GO:0016757">
    <property type="term" value="F:glycosyltransferase activity"/>
    <property type="evidence" value="ECO:0007669"/>
    <property type="project" value="UniProtKB-KW"/>
</dbReference>
<dbReference type="Proteomes" id="UP001060368">
    <property type="component" value="Chromosome"/>
</dbReference>
<proteinExistence type="predicted"/>
<dbReference type="KEGG" id="mend:L6E24_10620"/>
<gene>
    <name evidence="3" type="ORF">L6E24_10620</name>
</gene>
<organism evidence="3 4">
    <name type="scientific">Methanoplanus endosymbiosus</name>
    <dbReference type="NCBI Taxonomy" id="33865"/>
    <lineage>
        <taxon>Archaea</taxon>
        <taxon>Methanobacteriati</taxon>
        <taxon>Methanobacteriota</taxon>
        <taxon>Stenosarchaea group</taxon>
        <taxon>Methanomicrobia</taxon>
        <taxon>Methanomicrobiales</taxon>
        <taxon>Methanomicrobiaceae</taxon>
        <taxon>Methanoplanus</taxon>
    </lineage>
</organism>
<dbReference type="EMBL" id="CP096115">
    <property type="protein sequence ID" value="UUX91810.1"/>
    <property type="molecule type" value="Genomic_DNA"/>
</dbReference>
<dbReference type="RefSeq" id="WP_257741960.1">
    <property type="nucleotide sequence ID" value="NZ_CP096115.1"/>
</dbReference>
<feature type="domain" description="Glycosyltransferase subfamily 4-like N-terminal" evidence="2">
    <location>
        <begin position="90"/>
        <end position="202"/>
    </location>
</feature>
<dbReference type="Gene3D" id="3.40.50.2000">
    <property type="entry name" value="Glycogen Phosphorylase B"/>
    <property type="match status" value="2"/>
</dbReference>
<dbReference type="EC" id="2.4.-.-" evidence="3"/>
<dbReference type="PANTHER" id="PTHR45947:SF3">
    <property type="entry name" value="SULFOQUINOVOSYL TRANSFERASE SQD2"/>
    <property type="match status" value="1"/>
</dbReference>
<evidence type="ECO:0000259" key="1">
    <source>
        <dbReference type="Pfam" id="PF00534"/>
    </source>
</evidence>
<dbReference type="GeneID" id="74308159"/>
<name>A0A9E7PKY0_9EURY</name>
<dbReference type="InterPro" id="IPR001296">
    <property type="entry name" value="Glyco_trans_1"/>
</dbReference>
<protein>
    <submittedName>
        <fullName evidence="3">Glycosyltransferase</fullName>
        <ecNumber evidence="3">2.4.-.-</ecNumber>
    </submittedName>
</protein>
<reference evidence="3" key="1">
    <citation type="submission" date="2022-04" db="EMBL/GenBank/DDBJ databases">
        <title>Complete genome of Methanoplanus endosymbiosus DSM 3599.</title>
        <authorList>
            <person name="Chen S.-C."/>
            <person name="You Y.-T."/>
            <person name="Zhou Y.-Z."/>
            <person name="Lai M.-C."/>
        </authorList>
    </citation>
    <scope>NUCLEOTIDE SEQUENCE</scope>
    <source>
        <strain evidence="3">DSM 3599</strain>
    </source>
</reference>
<feature type="domain" description="Glycosyl transferase family 1" evidence="1">
    <location>
        <begin position="239"/>
        <end position="401"/>
    </location>
</feature>
<keyword evidence="4" id="KW-1185">Reference proteome</keyword>
<evidence type="ECO:0000259" key="2">
    <source>
        <dbReference type="Pfam" id="PF13439"/>
    </source>
</evidence>
<evidence type="ECO:0000313" key="4">
    <source>
        <dbReference type="Proteomes" id="UP001060368"/>
    </source>
</evidence>
<keyword evidence="3" id="KW-0328">Glycosyltransferase</keyword>
<dbReference type="Pfam" id="PF00534">
    <property type="entry name" value="Glycos_transf_1"/>
    <property type="match status" value="1"/>
</dbReference>